<evidence type="ECO:0000256" key="1">
    <source>
        <dbReference type="SAM" id="MobiDB-lite"/>
    </source>
</evidence>
<organism evidence="3 4">
    <name type="scientific">Cohnella thailandensis</name>
    <dbReference type="NCBI Taxonomy" id="557557"/>
    <lineage>
        <taxon>Bacteria</taxon>
        <taxon>Bacillati</taxon>
        <taxon>Bacillota</taxon>
        <taxon>Bacilli</taxon>
        <taxon>Bacillales</taxon>
        <taxon>Paenibacillaceae</taxon>
        <taxon>Cohnella</taxon>
    </lineage>
</organism>
<comment type="caution">
    <text evidence="3">The sequence shown here is derived from an EMBL/GenBank/DDBJ whole genome shotgun (WGS) entry which is preliminary data.</text>
</comment>
<feature type="chain" id="PRO_5038776650" evidence="2">
    <location>
        <begin position="21"/>
        <end position="330"/>
    </location>
</feature>
<dbReference type="RefSeq" id="WP_185121116.1">
    <property type="nucleotide sequence ID" value="NZ_JACJVQ010000015.1"/>
</dbReference>
<proteinExistence type="predicted"/>
<evidence type="ECO:0000256" key="2">
    <source>
        <dbReference type="SAM" id="SignalP"/>
    </source>
</evidence>
<feature type="region of interest" description="Disordered" evidence="1">
    <location>
        <begin position="301"/>
        <end position="330"/>
    </location>
</feature>
<evidence type="ECO:0000313" key="3">
    <source>
        <dbReference type="EMBL" id="MBB6635880.1"/>
    </source>
</evidence>
<name>A0A841T1C4_9BACL</name>
<feature type="compositionally biased region" description="Low complexity" evidence="1">
    <location>
        <begin position="113"/>
        <end position="124"/>
    </location>
</feature>
<dbReference type="EMBL" id="JACJVQ010000015">
    <property type="protein sequence ID" value="MBB6635880.1"/>
    <property type="molecule type" value="Genomic_DNA"/>
</dbReference>
<feature type="compositionally biased region" description="Low complexity" evidence="1">
    <location>
        <begin position="187"/>
        <end position="200"/>
    </location>
</feature>
<keyword evidence="4" id="KW-1185">Reference proteome</keyword>
<protein>
    <submittedName>
        <fullName evidence="3">YhcN/YlaJ family sporulation lipoprotein</fullName>
    </submittedName>
</protein>
<gene>
    <name evidence="3" type="ORF">H7B67_17300</name>
</gene>
<dbReference type="Pfam" id="PF09580">
    <property type="entry name" value="Spore_YhcN_YlaJ"/>
    <property type="match status" value="2"/>
</dbReference>
<dbReference type="InterPro" id="IPR019076">
    <property type="entry name" value="Spore_lipoprot_YhcN/YlaJ-like"/>
</dbReference>
<dbReference type="AlphaFoldDB" id="A0A841T1C4"/>
<dbReference type="Proteomes" id="UP000535838">
    <property type="component" value="Unassembled WGS sequence"/>
</dbReference>
<evidence type="ECO:0000313" key="4">
    <source>
        <dbReference type="Proteomes" id="UP000535838"/>
    </source>
</evidence>
<keyword evidence="2" id="KW-0732">Signal</keyword>
<feature type="region of interest" description="Disordered" evidence="1">
    <location>
        <begin position="111"/>
        <end position="151"/>
    </location>
</feature>
<feature type="region of interest" description="Disordered" evidence="1">
    <location>
        <begin position="183"/>
        <end position="202"/>
    </location>
</feature>
<dbReference type="PROSITE" id="PS51257">
    <property type="entry name" value="PROKAR_LIPOPROTEIN"/>
    <property type="match status" value="1"/>
</dbReference>
<reference evidence="3 4" key="1">
    <citation type="submission" date="2020-08" db="EMBL/GenBank/DDBJ databases">
        <title>Cohnella phylogeny.</title>
        <authorList>
            <person name="Dunlap C."/>
        </authorList>
    </citation>
    <scope>NUCLEOTIDE SEQUENCE [LARGE SCALE GENOMIC DNA]</scope>
    <source>
        <strain evidence="3 4">DSM 25241</strain>
    </source>
</reference>
<accession>A0A841T1C4</accession>
<feature type="compositionally biased region" description="Polar residues" evidence="1">
    <location>
        <begin position="305"/>
        <end position="321"/>
    </location>
</feature>
<keyword evidence="3" id="KW-0449">Lipoprotein</keyword>
<feature type="signal peptide" evidence="2">
    <location>
        <begin position="1"/>
        <end position="20"/>
    </location>
</feature>
<sequence length="330" mass="34522">MSKGLIFSTLVLSTALVVTGCGTNAKQGMNAKNVRTNQYRMKFANDGAKEHYRTYGTQHMDGNVVDGNTKVEMSQEIADKLAALPEIKSAHVALTNRNAYVAVVQENNRTGQVTTRSTRTHSVTPYNSRGFDSVDRGAGPNNPRSFSGSPSGYGYNAGNAVPRTGMTGMTGNGRIRGGVGTMSTNRAPAPFTATPTPGTTGMNGTGTAGTGLTGTGTTGTGTTGTGTGYTSSELSDALKNQVADIVKGMNPNIDNVYVTANADLFGRLQSYASDVRAGHPVRGFVDELNAMVSRIFPQAAGHGTRQLTRTAPSYYSPTGVPSNRDGMATR</sequence>